<feature type="domain" description="AAA" evidence="2">
    <location>
        <begin position="6"/>
        <end position="187"/>
    </location>
</feature>
<dbReference type="EMBL" id="UINC01002799">
    <property type="protein sequence ID" value="SVA00415.1"/>
    <property type="molecule type" value="Genomic_DNA"/>
</dbReference>
<protein>
    <recommendedName>
        <fullName evidence="2">AAA domain-containing protein</fullName>
    </recommendedName>
</protein>
<evidence type="ECO:0000256" key="1">
    <source>
        <dbReference type="SAM" id="MobiDB-lite"/>
    </source>
</evidence>
<feature type="region of interest" description="Disordered" evidence="1">
    <location>
        <begin position="265"/>
        <end position="291"/>
    </location>
</feature>
<dbReference type="Gene3D" id="3.40.50.300">
    <property type="entry name" value="P-loop containing nucleotide triphosphate hydrolases"/>
    <property type="match status" value="1"/>
</dbReference>
<dbReference type="CDD" id="cd02042">
    <property type="entry name" value="ParAB_family"/>
    <property type="match status" value="1"/>
</dbReference>
<dbReference type="PANTHER" id="PTHR13696">
    <property type="entry name" value="P-LOOP CONTAINING NUCLEOSIDE TRIPHOSPHATE HYDROLASE"/>
    <property type="match status" value="1"/>
</dbReference>
<dbReference type="InterPro" id="IPR027417">
    <property type="entry name" value="P-loop_NTPase"/>
</dbReference>
<organism evidence="3">
    <name type="scientific">marine metagenome</name>
    <dbReference type="NCBI Taxonomy" id="408172"/>
    <lineage>
        <taxon>unclassified sequences</taxon>
        <taxon>metagenomes</taxon>
        <taxon>ecological metagenomes</taxon>
    </lineage>
</organism>
<accession>A0A381S8J9</accession>
<sequence>MAKTANIITLLCNKGGVGRSTTAVNIGWSLAEAGRHVLICDLDSQANASYNLSKDYTIVESGKNISQMMANGGTGSFSDYISDTRHSRLKLLGSTLFTDKTEADLRRNQTMNSHRIFERKLDRSTREGFDYIIFDTPPSKSSILMLNALIVSDWFWYIIGAEDQWALDARVIMDKIVADVKKLNTKLNALPVLLTRYKKNNTQSRYMKQICQETFEKGVFSGCVRDTTFITKSNSARQSIFEYDRRHNCAKDYAAVSRDLMETVENRKNSEIGPEKKVPHSDEPSIHEMGY</sequence>
<dbReference type="InterPro" id="IPR025669">
    <property type="entry name" value="AAA_dom"/>
</dbReference>
<evidence type="ECO:0000313" key="3">
    <source>
        <dbReference type="EMBL" id="SVA00415.1"/>
    </source>
</evidence>
<dbReference type="AlphaFoldDB" id="A0A381S8J9"/>
<dbReference type="Pfam" id="PF13614">
    <property type="entry name" value="AAA_31"/>
    <property type="match status" value="1"/>
</dbReference>
<evidence type="ECO:0000259" key="2">
    <source>
        <dbReference type="Pfam" id="PF13614"/>
    </source>
</evidence>
<proteinExistence type="predicted"/>
<dbReference type="PANTHER" id="PTHR13696:SF99">
    <property type="entry name" value="COBYRINIC ACID AC-DIAMIDE SYNTHASE"/>
    <property type="match status" value="1"/>
</dbReference>
<dbReference type="SUPFAM" id="SSF52540">
    <property type="entry name" value="P-loop containing nucleoside triphosphate hydrolases"/>
    <property type="match status" value="1"/>
</dbReference>
<reference evidence="3" key="1">
    <citation type="submission" date="2018-05" db="EMBL/GenBank/DDBJ databases">
        <authorList>
            <person name="Lanie J.A."/>
            <person name="Ng W.-L."/>
            <person name="Kazmierczak K.M."/>
            <person name="Andrzejewski T.M."/>
            <person name="Davidsen T.M."/>
            <person name="Wayne K.J."/>
            <person name="Tettelin H."/>
            <person name="Glass J.I."/>
            <person name="Rusch D."/>
            <person name="Podicherti R."/>
            <person name="Tsui H.-C.T."/>
            <person name="Winkler M.E."/>
        </authorList>
    </citation>
    <scope>NUCLEOTIDE SEQUENCE</scope>
</reference>
<name>A0A381S8J9_9ZZZZ</name>
<gene>
    <name evidence="3" type="ORF">METZ01_LOCUS53269</name>
</gene>
<dbReference type="InterPro" id="IPR050678">
    <property type="entry name" value="DNA_Partitioning_ATPase"/>
</dbReference>